<organism evidence="2 3">
    <name type="scientific">Leptospira noguchii serovar Panama str. CZ214</name>
    <dbReference type="NCBI Taxonomy" id="1001595"/>
    <lineage>
        <taxon>Bacteria</taxon>
        <taxon>Pseudomonadati</taxon>
        <taxon>Spirochaetota</taxon>
        <taxon>Spirochaetia</taxon>
        <taxon>Leptospirales</taxon>
        <taxon>Leptospiraceae</taxon>
        <taxon>Leptospira</taxon>
    </lineage>
</organism>
<feature type="transmembrane region" description="Helical" evidence="1">
    <location>
        <begin position="6"/>
        <end position="25"/>
    </location>
</feature>
<keyword evidence="1" id="KW-0472">Membrane</keyword>
<dbReference type="AlphaFoldDB" id="T0FJN8"/>
<dbReference type="Proteomes" id="UP000015442">
    <property type="component" value="Unassembled WGS sequence"/>
</dbReference>
<accession>T0FJN8</accession>
<keyword evidence="1" id="KW-1133">Transmembrane helix</keyword>
<sequence>MIRSFYTKPLLSIFILFSISIFYFCKGSNNSQQMILKEKTYLSDPSRKTETVPGKGHRLLLPRSNRDDRFKKIYTALGSDFIRAIQNALKMTGKLILSRLRKINPERLKFLNAEHIDFPYFKKPDEVLKELFVLISTLEKVNIQIEISNQSQIKTRSMDHK</sequence>
<proteinExistence type="predicted"/>
<dbReference type="EMBL" id="AKWY02000034">
    <property type="protein sequence ID" value="EQA69800.1"/>
    <property type="molecule type" value="Genomic_DNA"/>
</dbReference>
<evidence type="ECO:0000256" key="1">
    <source>
        <dbReference type="SAM" id="Phobius"/>
    </source>
</evidence>
<evidence type="ECO:0000313" key="2">
    <source>
        <dbReference type="EMBL" id="EQA69800.1"/>
    </source>
</evidence>
<evidence type="ECO:0000313" key="3">
    <source>
        <dbReference type="Proteomes" id="UP000015442"/>
    </source>
</evidence>
<protein>
    <submittedName>
        <fullName evidence="2">Uncharacterized protein</fullName>
    </submittedName>
</protein>
<keyword evidence="1" id="KW-0812">Transmembrane</keyword>
<name>T0FJN8_9LEPT</name>
<gene>
    <name evidence="2" type="ORF">LEP1GSC059_1994</name>
</gene>
<comment type="caution">
    <text evidence="2">The sequence shown here is derived from an EMBL/GenBank/DDBJ whole genome shotgun (WGS) entry which is preliminary data.</text>
</comment>
<reference evidence="2 3" key="1">
    <citation type="submission" date="2013-05" db="EMBL/GenBank/DDBJ databases">
        <authorList>
            <person name="Harkins D.M."/>
            <person name="Durkin A.S."/>
            <person name="Brinkac L.M."/>
            <person name="Haft D.H."/>
            <person name="Selengut J.D."/>
            <person name="Sanka R."/>
            <person name="DePew J."/>
            <person name="Purushe J."/>
            <person name="Hartskeerl R.A."/>
            <person name="Ahmed A."/>
            <person name="van der Linden H."/>
            <person name="Goris M.G.A."/>
            <person name="Vinetz J.M."/>
            <person name="Sutton G.G."/>
            <person name="Nierman W.C."/>
            <person name="Fouts D.E."/>
        </authorList>
    </citation>
    <scope>NUCLEOTIDE SEQUENCE [LARGE SCALE GENOMIC DNA]</scope>
    <source>
        <strain evidence="2 3">CZ214</strain>
    </source>
</reference>